<dbReference type="InterPro" id="IPR048365">
    <property type="entry name" value="TNP-like_RNaseH_N"/>
</dbReference>
<organism evidence="3 4">
    <name type="scientific">Oedothorax gibbosus</name>
    <dbReference type="NCBI Taxonomy" id="931172"/>
    <lineage>
        <taxon>Eukaryota</taxon>
        <taxon>Metazoa</taxon>
        <taxon>Ecdysozoa</taxon>
        <taxon>Arthropoda</taxon>
        <taxon>Chelicerata</taxon>
        <taxon>Arachnida</taxon>
        <taxon>Araneae</taxon>
        <taxon>Araneomorphae</taxon>
        <taxon>Entelegynae</taxon>
        <taxon>Araneoidea</taxon>
        <taxon>Linyphiidae</taxon>
        <taxon>Erigoninae</taxon>
        <taxon>Oedothorax</taxon>
    </lineage>
</organism>
<name>A0AAV6TSZ8_9ARAC</name>
<keyword evidence="4" id="KW-1185">Reference proteome</keyword>
<reference evidence="3 4" key="1">
    <citation type="journal article" date="2022" name="Nat. Ecol. Evol.">
        <title>A masculinizing supergene underlies an exaggerated male reproductive morph in a spider.</title>
        <authorList>
            <person name="Hendrickx F."/>
            <person name="De Corte Z."/>
            <person name="Sonet G."/>
            <person name="Van Belleghem S.M."/>
            <person name="Kostlbacher S."/>
            <person name="Vangestel C."/>
        </authorList>
    </citation>
    <scope>NUCLEOTIDE SEQUENCE [LARGE SCALE GENOMIC DNA]</scope>
    <source>
        <strain evidence="3">W744_W776</strain>
    </source>
</reference>
<gene>
    <name evidence="3" type="ORF">JTE90_028222</name>
</gene>
<proteinExistence type="predicted"/>
<dbReference type="Proteomes" id="UP000827092">
    <property type="component" value="Unassembled WGS sequence"/>
</dbReference>
<sequence length="523" mass="59279">MKFSCKPGILHDVLLLMKRNCESLNNPEKVCILSFDEMHIDSRLCYDSSEDQVLGPFSKVQVVLARGIMSPWKQPVYFDFQKNMNTALLTEIIKAIEISGIIVVAIVADIAGSATLWKELGICQEVSSFPNPFDTIRNIWVFADPPHYLKLLRNHFLDSGIILQNGTVLFVSIVESMLEKDRGEIKMCHKLKPHFLSVKGNARQRVAPAKTLFSATTAKSIELLTGNKEAANFFELIDSFFDVMNSSTPDPARNKPLQAAFGLLPFYAKQCEVLEKTKIAISELRVIANRLPALPSKANTQEQEAIPAYLTADILKNDFLDKDMEEMSKDLNVTNEEDLQICEKLCSETIPMTWIVEQSSISQKQKQCLMTFAEHEALKYVSAYIAFKVKKKDPTLGNISANVVEDLDSAIWIKTISAGGLTVPSESWLQTVEEFECIFASIHGKDIYKGKRVIQQLMEILEEKYPNLCKEAIKRYARIRTFIRLRYLNFQAGQIKKDIRDKKTQKWLNSKISTKKSTKENGN</sequence>
<evidence type="ECO:0000259" key="2">
    <source>
        <dbReference type="Pfam" id="PF21788"/>
    </source>
</evidence>
<dbReference type="Pfam" id="PF21788">
    <property type="entry name" value="TNP-like_GBD"/>
    <property type="match status" value="1"/>
</dbReference>
<evidence type="ECO:0000259" key="1">
    <source>
        <dbReference type="Pfam" id="PF21787"/>
    </source>
</evidence>
<protein>
    <recommendedName>
        <fullName evidence="5">Transposable element P transposase</fullName>
    </recommendedName>
</protein>
<dbReference type="Pfam" id="PF21787">
    <property type="entry name" value="TNP-like_RNaseH_N"/>
    <property type="match status" value="1"/>
</dbReference>
<feature type="domain" description="Transposable element P transposase-like GTP-binding insertion" evidence="2">
    <location>
        <begin position="147"/>
        <end position="249"/>
    </location>
</feature>
<comment type="caution">
    <text evidence="3">The sequence shown here is derived from an EMBL/GenBank/DDBJ whole genome shotgun (WGS) entry which is preliminary data.</text>
</comment>
<feature type="domain" description="Transposable element P transposase-like RNase H" evidence="1">
    <location>
        <begin position="5"/>
        <end position="121"/>
    </location>
</feature>
<dbReference type="EMBL" id="JAFNEN010001080">
    <property type="protein sequence ID" value="KAG8175084.1"/>
    <property type="molecule type" value="Genomic_DNA"/>
</dbReference>
<dbReference type="InterPro" id="IPR048366">
    <property type="entry name" value="TNP-like_GBD"/>
</dbReference>
<evidence type="ECO:0008006" key="5">
    <source>
        <dbReference type="Google" id="ProtNLM"/>
    </source>
</evidence>
<accession>A0AAV6TSZ8</accession>
<evidence type="ECO:0000313" key="3">
    <source>
        <dbReference type="EMBL" id="KAG8175084.1"/>
    </source>
</evidence>
<evidence type="ECO:0000313" key="4">
    <source>
        <dbReference type="Proteomes" id="UP000827092"/>
    </source>
</evidence>
<dbReference type="AlphaFoldDB" id="A0AAV6TSZ8"/>